<keyword evidence="3 6" id="KW-1133">Transmembrane helix</keyword>
<dbReference type="GO" id="GO:0005886">
    <property type="term" value="C:plasma membrane"/>
    <property type="evidence" value="ECO:0007669"/>
    <property type="project" value="TreeGrafter"/>
</dbReference>
<feature type="transmembrane region" description="Helical" evidence="6">
    <location>
        <begin position="142"/>
        <end position="160"/>
    </location>
</feature>
<dbReference type="CDD" id="cd17316">
    <property type="entry name" value="MFS_SV2_like"/>
    <property type="match status" value="1"/>
</dbReference>
<comment type="caution">
    <text evidence="8">The sequence shown here is derived from an EMBL/GenBank/DDBJ whole genome shotgun (WGS) entry which is preliminary data.</text>
</comment>
<dbReference type="OrthoDB" id="5296287at2759"/>
<dbReference type="InterPro" id="IPR005828">
    <property type="entry name" value="MFS_sugar_transport-like"/>
</dbReference>
<evidence type="ECO:0000256" key="5">
    <source>
        <dbReference type="SAM" id="MobiDB-lite"/>
    </source>
</evidence>
<comment type="subcellular location">
    <subcellularLocation>
        <location evidence="1">Membrane</location>
        <topology evidence="1">Multi-pass membrane protein</topology>
    </subcellularLocation>
</comment>
<sequence>MEAGWFYSPEQIRKYLTSRASSLKPPETSFKNPISILCELNRRQWLMFLVGYLAWVSDGFDFYSVSLSATEIADDFGVSNREVSWGMTTPLMLRAVGAVISGICSDHYGRKWPIIINLVLFAVVEVGTGFCENMGQFTIARALFGLSIGGLLGSSVSAAVEDLPYDSRGLMAGLFQQGHALGHALAAALYRVFVPDNARGWRNMFWFGAVLPILVMLLRWYLPETHHFQATKAEREARATAACSDEEGGEGQKPTLRSFTNDAYSSFKKNWVLIAYMALFMTGFNFCSHGSQDLYPTFLKDQLGESPNSTTMTTVVGQMGSITGGTIMGYLSTLFGRRLTMLIGCLLGGAMIPSYSFPHPQSLAASSFIEQFFIGGAWGPTLIHLLELSPQAIRGLMVGLTYQLGNLASSGAVMIELALGDQLPPTSLPDGEGHDYGRPMAIFMAVTWTIMFIIIYLGPEMTQEEREKLAAALKELFLLIEGEGMNPAQAGEARARIEPEQGNKGRAPQDGDTTEQDDPAGPSSAGVAKQPSVGVDAVSPP</sequence>
<dbReference type="EMBL" id="LGUA01000060">
    <property type="protein sequence ID" value="OAX84640.1"/>
    <property type="molecule type" value="Genomic_DNA"/>
</dbReference>
<evidence type="ECO:0000256" key="6">
    <source>
        <dbReference type="SAM" id="Phobius"/>
    </source>
</evidence>
<feature type="region of interest" description="Disordered" evidence="5">
    <location>
        <begin position="489"/>
        <end position="541"/>
    </location>
</feature>
<evidence type="ECO:0000256" key="4">
    <source>
        <dbReference type="ARBA" id="ARBA00023136"/>
    </source>
</evidence>
<feature type="transmembrane region" description="Helical" evidence="6">
    <location>
        <begin position="311"/>
        <end position="332"/>
    </location>
</feature>
<dbReference type="InterPro" id="IPR020846">
    <property type="entry name" value="MFS_dom"/>
</dbReference>
<dbReference type="PANTHER" id="PTHR23508">
    <property type="entry name" value="CARBOXYLIC ACID TRANSPORTER PROTEIN HOMOLOG"/>
    <property type="match status" value="1"/>
</dbReference>
<dbReference type="InterPro" id="IPR036259">
    <property type="entry name" value="MFS_trans_sf"/>
</dbReference>
<feature type="transmembrane region" description="Helical" evidence="6">
    <location>
        <begin position="440"/>
        <end position="458"/>
    </location>
</feature>
<feature type="transmembrane region" description="Helical" evidence="6">
    <location>
        <begin position="339"/>
        <end position="357"/>
    </location>
</feature>
<dbReference type="GO" id="GO:0015355">
    <property type="term" value="F:secondary active monocarboxylate transmembrane transporter activity"/>
    <property type="evidence" value="ECO:0007669"/>
    <property type="project" value="TreeGrafter"/>
</dbReference>
<evidence type="ECO:0000313" key="9">
    <source>
        <dbReference type="Proteomes" id="UP000091918"/>
    </source>
</evidence>
<feature type="transmembrane region" description="Helical" evidence="6">
    <location>
        <begin position="271"/>
        <end position="291"/>
    </location>
</feature>
<proteinExistence type="predicted"/>
<gene>
    <name evidence="8" type="ORF">ACJ72_00975</name>
</gene>
<dbReference type="GO" id="GO:0035879">
    <property type="term" value="P:plasma membrane lactate transport"/>
    <property type="evidence" value="ECO:0007669"/>
    <property type="project" value="TreeGrafter"/>
</dbReference>
<feature type="transmembrane region" description="Helical" evidence="6">
    <location>
        <begin position="205"/>
        <end position="222"/>
    </location>
</feature>
<dbReference type="Pfam" id="PF00083">
    <property type="entry name" value="Sugar_tr"/>
    <property type="match status" value="1"/>
</dbReference>
<evidence type="ECO:0000256" key="1">
    <source>
        <dbReference type="ARBA" id="ARBA00004141"/>
    </source>
</evidence>
<evidence type="ECO:0000256" key="2">
    <source>
        <dbReference type="ARBA" id="ARBA00022692"/>
    </source>
</evidence>
<name>A0A1B7P6I8_9EURO</name>
<keyword evidence="2 6" id="KW-0812">Transmembrane</keyword>
<protein>
    <recommendedName>
        <fullName evidence="7">Major facilitator superfamily (MFS) profile domain-containing protein</fullName>
    </recommendedName>
</protein>
<evidence type="ECO:0000313" key="8">
    <source>
        <dbReference type="EMBL" id="OAX84640.1"/>
    </source>
</evidence>
<dbReference type="SUPFAM" id="SSF103473">
    <property type="entry name" value="MFS general substrate transporter"/>
    <property type="match status" value="1"/>
</dbReference>
<dbReference type="Gene3D" id="1.20.1250.20">
    <property type="entry name" value="MFS general substrate transporter like domains"/>
    <property type="match status" value="2"/>
</dbReference>
<evidence type="ECO:0000259" key="7">
    <source>
        <dbReference type="PROSITE" id="PS50850"/>
    </source>
</evidence>
<keyword evidence="4 6" id="KW-0472">Membrane</keyword>
<feature type="compositionally biased region" description="Basic and acidic residues" evidence="5">
    <location>
        <begin position="493"/>
        <end position="509"/>
    </location>
</feature>
<keyword evidence="9" id="KW-1185">Reference proteome</keyword>
<accession>A0A1B7P6I8</accession>
<dbReference type="PANTHER" id="PTHR23508:SF10">
    <property type="entry name" value="CARBOXYLIC ACID TRANSPORTER PROTEIN HOMOLOG"/>
    <property type="match status" value="1"/>
</dbReference>
<feature type="domain" description="Major facilitator superfamily (MFS) profile" evidence="7">
    <location>
        <begin position="47"/>
        <end position="462"/>
    </location>
</feature>
<evidence type="ECO:0000256" key="3">
    <source>
        <dbReference type="ARBA" id="ARBA00022989"/>
    </source>
</evidence>
<organism evidence="8 9">
    <name type="scientific">Emergomyces africanus</name>
    <dbReference type="NCBI Taxonomy" id="1955775"/>
    <lineage>
        <taxon>Eukaryota</taxon>
        <taxon>Fungi</taxon>
        <taxon>Dikarya</taxon>
        <taxon>Ascomycota</taxon>
        <taxon>Pezizomycotina</taxon>
        <taxon>Eurotiomycetes</taxon>
        <taxon>Eurotiomycetidae</taxon>
        <taxon>Onygenales</taxon>
        <taxon>Ajellomycetaceae</taxon>
        <taxon>Emergomyces</taxon>
    </lineage>
</organism>
<reference evidence="8 9" key="1">
    <citation type="submission" date="2015-07" db="EMBL/GenBank/DDBJ databases">
        <title>Emmonsia species relationships and genome sequence.</title>
        <authorList>
            <person name="Cuomo C.A."/>
            <person name="Schwartz I.S."/>
            <person name="Kenyon C."/>
            <person name="de Hoog G.S."/>
            <person name="Govender N.P."/>
            <person name="Botha A."/>
            <person name="Moreno L."/>
            <person name="de Vries M."/>
            <person name="Munoz J.F."/>
            <person name="Stielow J.B."/>
        </authorList>
    </citation>
    <scope>NUCLEOTIDE SEQUENCE [LARGE SCALE GENOMIC DNA]</scope>
    <source>
        <strain evidence="8 9">CBS 136260</strain>
    </source>
</reference>
<feature type="transmembrane region" description="Helical" evidence="6">
    <location>
        <begin position="112"/>
        <end position="130"/>
    </location>
</feature>
<dbReference type="Proteomes" id="UP000091918">
    <property type="component" value="Unassembled WGS sequence"/>
</dbReference>
<feature type="transmembrane region" description="Helical" evidence="6">
    <location>
        <begin position="363"/>
        <end position="386"/>
    </location>
</feature>
<feature type="transmembrane region" description="Helical" evidence="6">
    <location>
        <begin position="398"/>
        <end position="420"/>
    </location>
</feature>
<dbReference type="PROSITE" id="PS50850">
    <property type="entry name" value="MFS"/>
    <property type="match status" value="1"/>
</dbReference>
<dbReference type="AlphaFoldDB" id="A0A1B7P6I8"/>